<evidence type="ECO:0000313" key="2">
    <source>
        <dbReference type="Proteomes" id="UP000078200"/>
    </source>
</evidence>
<evidence type="ECO:0000313" key="1">
    <source>
        <dbReference type="EnsemblMetazoa" id="GAUT024453-PA"/>
    </source>
</evidence>
<dbReference type="EnsemblMetazoa" id="GAUT024453-RA">
    <property type="protein sequence ID" value="GAUT024453-PA"/>
    <property type="gene ID" value="GAUT024453"/>
</dbReference>
<dbReference type="Proteomes" id="UP000078200">
    <property type="component" value="Unassembled WGS sequence"/>
</dbReference>
<sequence>MYTHNKYEVKCMNSNNAGLALLWVHSLLADFNGLIAIFCNNHFCYILRNAHRVDYTLEKLLSSTIFSENDQLLQSLKPDGTQYSPFNSPHQRRSFLGFGLNPLRMERSDGNIAILLESMENC</sequence>
<keyword evidence="2" id="KW-1185">Reference proteome</keyword>
<organism evidence="1 2">
    <name type="scientific">Glossina austeni</name>
    <name type="common">Savannah tsetse fly</name>
    <dbReference type="NCBI Taxonomy" id="7395"/>
    <lineage>
        <taxon>Eukaryota</taxon>
        <taxon>Metazoa</taxon>
        <taxon>Ecdysozoa</taxon>
        <taxon>Arthropoda</taxon>
        <taxon>Hexapoda</taxon>
        <taxon>Insecta</taxon>
        <taxon>Pterygota</taxon>
        <taxon>Neoptera</taxon>
        <taxon>Endopterygota</taxon>
        <taxon>Diptera</taxon>
        <taxon>Brachycera</taxon>
        <taxon>Muscomorpha</taxon>
        <taxon>Hippoboscoidea</taxon>
        <taxon>Glossinidae</taxon>
        <taxon>Glossina</taxon>
    </lineage>
</organism>
<protein>
    <submittedName>
        <fullName evidence="1">Uncharacterized protein</fullName>
    </submittedName>
</protein>
<dbReference type="AlphaFoldDB" id="A0A1A9V3G2"/>
<dbReference type="VEuPathDB" id="VectorBase:GAUT024453"/>
<name>A0A1A9V3G2_GLOAU</name>
<reference evidence="1" key="1">
    <citation type="submission" date="2020-05" db="UniProtKB">
        <authorList>
            <consortium name="EnsemblMetazoa"/>
        </authorList>
    </citation>
    <scope>IDENTIFICATION</scope>
    <source>
        <strain evidence="1">TTRI</strain>
    </source>
</reference>
<proteinExistence type="predicted"/>
<accession>A0A1A9V3G2</accession>